<feature type="domain" description="HPt" evidence="22">
    <location>
        <begin position="1226"/>
        <end position="1314"/>
    </location>
</feature>
<dbReference type="Pfam" id="PF01627">
    <property type="entry name" value="Hpt"/>
    <property type="match status" value="1"/>
</dbReference>
<comment type="caution">
    <text evidence="23">The sequence shown here is derived from an EMBL/GenBank/DDBJ whole genome shotgun (WGS) entry which is preliminary data.</text>
</comment>
<dbReference type="PANTHER" id="PTHR45339:SF1">
    <property type="entry name" value="HYBRID SIGNAL TRANSDUCTION HISTIDINE KINASE J"/>
    <property type="match status" value="1"/>
</dbReference>
<comment type="subunit">
    <text evidence="14">At low DSF concentrations, interacts with RpfF.</text>
</comment>
<dbReference type="InterPro" id="IPR003594">
    <property type="entry name" value="HATPase_dom"/>
</dbReference>
<dbReference type="InterPro" id="IPR036890">
    <property type="entry name" value="HATPase_C_sf"/>
</dbReference>
<dbReference type="RefSeq" id="WP_016959801.1">
    <property type="nucleotide sequence ID" value="NZ_AJWN02000092.1"/>
</dbReference>
<evidence type="ECO:0000256" key="9">
    <source>
        <dbReference type="ARBA" id="ARBA00022777"/>
    </source>
</evidence>
<dbReference type="CDD" id="cd00082">
    <property type="entry name" value="HisKA"/>
    <property type="match status" value="1"/>
</dbReference>
<reference evidence="23 24" key="1">
    <citation type="journal article" date="2012" name="Science">
        <title>Ecological populations of bacteria act as socially cohesive units of antibiotic production and resistance.</title>
        <authorList>
            <person name="Cordero O.X."/>
            <person name="Wildschutte H."/>
            <person name="Kirkup B."/>
            <person name="Proehl S."/>
            <person name="Ngo L."/>
            <person name="Hussain F."/>
            <person name="Le Roux F."/>
            <person name="Mincer T."/>
            <person name="Polz M.F."/>
        </authorList>
    </citation>
    <scope>NUCLEOTIDE SEQUENCE [LARGE SCALE GENOMIC DNA]</scope>
    <source>
        <strain evidence="23 24">FF-454</strain>
    </source>
</reference>
<feature type="domain" description="Response regulatory" evidence="20">
    <location>
        <begin position="1031"/>
        <end position="1150"/>
    </location>
</feature>
<dbReference type="NCBIfam" id="TIGR00229">
    <property type="entry name" value="sensory_box"/>
    <property type="match status" value="1"/>
</dbReference>
<evidence type="ECO:0000256" key="11">
    <source>
        <dbReference type="ARBA" id="ARBA00022989"/>
    </source>
</evidence>
<dbReference type="Pfam" id="PF00512">
    <property type="entry name" value="HisKA"/>
    <property type="match status" value="1"/>
</dbReference>
<evidence type="ECO:0000256" key="3">
    <source>
        <dbReference type="ARBA" id="ARBA00012438"/>
    </source>
</evidence>
<accession>A0A1E5BZ72</accession>
<evidence type="ECO:0000256" key="17">
    <source>
        <dbReference type="PROSITE-ProRule" id="PRU00169"/>
    </source>
</evidence>
<evidence type="ECO:0000313" key="23">
    <source>
        <dbReference type="EMBL" id="OEE58545.1"/>
    </source>
</evidence>
<dbReference type="PANTHER" id="PTHR45339">
    <property type="entry name" value="HYBRID SIGNAL TRANSDUCTION HISTIDINE KINASE J"/>
    <property type="match status" value="1"/>
</dbReference>
<feature type="domain" description="Histidine kinase" evidence="19">
    <location>
        <begin position="648"/>
        <end position="868"/>
    </location>
</feature>
<evidence type="ECO:0000259" key="19">
    <source>
        <dbReference type="PROSITE" id="PS50109"/>
    </source>
</evidence>
<feature type="transmembrane region" description="Helical" evidence="18">
    <location>
        <begin position="309"/>
        <end position="327"/>
    </location>
</feature>
<dbReference type="PROSITE" id="PS50109">
    <property type="entry name" value="HIS_KIN"/>
    <property type="match status" value="1"/>
</dbReference>
<dbReference type="PROSITE" id="PS50894">
    <property type="entry name" value="HPT"/>
    <property type="match status" value="1"/>
</dbReference>
<dbReference type="SUPFAM" id="SSF52172">
    <property type="entry name" value="CheY-like"/>
    <property type="match status" value="1"/>
</dbReference>
<keyword evidence="8" id="KW-0547">Nucleotide-binding</keyword>
<evidence type="ECO:0000256" key="12">
    <source>
        <dbReference type="ARBA" id="ARBA00023012"/>
    </source>
</evidence>
<dbReference type="InterPro" id="IPR036097">
    <property type="entry name" value="HisK_dim/P_sf"/>
</dbReference>
<evidence type="ECO:0000256" key="8">
    <source>
        <dbReference type="ARBA" id="ARBA00022741"/>
    </source>
</evidence>
<dbReference type="InterPro" id="IPR008207">
    <property type="entry name" value="Sig_transdc_His_kin_Hpt_dom"/>
</dbReference>
<dbReference type="InterPro" id="IPR005467">
    <property type="entry name" value="His_kinase_dom"/>
</dbReference>
<dbReference type="Pfam" id="PF02518">
    <property type="entry name" value="HATPase_c"/>
    <property type="match status" value="1"/>
</dbReference>
<evidence type="ECO:0000259" key="22">
    <source>
        <dbReference type="PROSITE" id="PS50894"/>
    </source>
</evidence>
<feature type="transmembrane region" description="Helical" evidence="18">
    <location>
        <begin position="20"/>
        <end position="42"/>
    </location>
</feature>
<dbReference type="PRINTS" id="PR00344">
    <property type="entry name" value="BCTRLSENSOR"/>
</dbReference>
<dbReference type="SMART" id="SM00448">
    <property type="entry name" value="REC"/>
    <property type="match status" value="1"/>
</dbReference>
<keyword evidence="13 18" id="KW-0472">Membrane</keyword>
<dbReference type="Gene3D" id="3.40.50.2300">
    <property type="match status" value="1"/>
</dbReference>
<evidence type="ECO:0000259" key="20">
    <source>
        <dbReference type="PROSITE" id="PS50110"/>
    </source>
</evidence>
<dbReference type="FunFam" id="3.30.565.10:FF:000010">
    <property type="entry name" value="Sensor histidine kinase RcsC"/>
    <property type="match status" value="1"/>
</dbReference>
<keyword evidence="7 18" id="KW-0812">Transmembrane</keyword>
<sequence length="1320" mass="147242">MRTHLLLSSPESRHTLAQLFLSGSAVIILLLLTFLWFFRAIYQDTELKMNYFLQAEIASLNGAVRDWQAHRERELQIIAHDKQVKRILSESGVYDGRELHSTDSLYTAFELYADSFQFDNVAVFSPKGELVLSLKSENLDLMTQAYKRHASSIQSQKTYISAPEAPNNIGVASITMGAVLSKDESQSTSPILLVIRDTHDFDKLFVTQETAPTRLAFAVNKLGKVVSSPNDTFSLPSSLEPSPQPSDVPTPLDLLETVSNTFKLNTSGFNGHLPDQSIGIWQWHTTYPVGLVIEFSADKALSMVAYTRTYLAFAFLVVSLAFAIFLWRHAKSVLKIGFSQSYLESILRNYADGVIVLDEFGHTVSVNECAKTLIGLPEYMPRNVLLHELKTSDNTVLIEVLKNAKERALEQGEFSKIQQQGQDSDAVYLNIKANKQHIGDSYYVVVNIRDITQQSNVEAKLSRSNALYSVFNTVQDMYMTTGNSERSFKKALVVLATFTESQMTAMLEVKNGRQTLLFKHQTVGLAETFDTLPTHLIPIAQSAINLRRTEYSSLQKHDESDIQNFFTHYALLPLITKGEAIGVIVLAGREQPYSDEQINWIAPVVKSICSMFYSDKQTQLNQEVNDALIKTKEEAEQANEAKSNFLAMMSHEIRTPINGIIGMSEVLEHTQLSYEQRHYNDTISISANALLDIINDVLDLSKIEAGKMTLREESFSVNELMENVTNIVAPRVKDRVSFTSFTDPELPAEITSDFGKLRQILVNIAGNAAKFTDTGFVDVSIVQLHRSANHCDIEITVTDTGIGIKQDNLSKVFDNFSQIDNSSKRRYQGTGLGLPICSKFVDLLGGKISAKSEIGRGSAFTTYLTVSIPDTKQVTLIPSERIKQSNVLLVSRCVSQITNIQKYLHFHETHTVIARDENTAIRALEQSTGFSVTIIDHTISIDALRESLTSTSQTKHILYLADIKGLITQEKLSISAAITAPFNIFNITHALESILSLDEQGYQRDDIYRHITHRERALSRPDDALLRTGLSILVAEDHPVNQELIKTVLKNLGCNTTIADNGAIAFDRFMASRYDMVFMDCQMPVMDGYEATRKIRQLEAEHHLPPVPIIAMTANALVGDKERCLEEGMTEYISKPFKQQTLISMINSLMPAIEEPGSEVSDGQANVAIDGGGMTLSDKMATTSKLSTSQSLLNVKEVHVSTVTAQKEDAPPLFDLTTLKDTTGDDPALIGMLIDRYLESQEKDMAALEKSWNGGQYTEVKKIAHKMKGAALMVGAVDFGSLCKDIEQYDFENNELPEYLLEKSQRKSDLLCQKMRESKP</sequence>
<gene>
    <name evidence="23" type="ORF">A1OK_14910</name>
</gene>
<keyword evidence="5 17" id="KW-0597">Phosphoprotein</keyword>
<keyword evidence="11 18" id="KW-1133">Transmembrane helix</keyword>
<evidence type="ECO:0000256" key="5">
    <source>
        <dbReference type="ARBA" id="ARBA00022553"/>
    </source>
</evidence>
<dbReference type="InterPro" id="IPR011006">
    <property type="entry name" value="CheY-like_superfamily"/>
</dbReference>
<dbReference type="SMART" id="SM00387">
    <property type="entry name" value="HATPase_c"/>
    <property type="match status" value="1"/>
</dbReference>
<evidence type="ECO:0000256" key="7">
    <source>
        <dbReference type="ARBA" id="ARBA00022692"/>
    </source>
</evidence>
<evidence type="ECO:0000256" key="18">
    <source>
        <dbReference type="SAM" id="Phobius"/>
    </source>
</evidence>
<dbReference type="SUPFAM" id="SSF47384">
    <property type="entry name" value="Homodimeric domain of signal transducing histidine kinase"/>
    <property type="match status" value="1"/>
</dbReference>
<dbReference type="Pfam" id="PF00072">
    <property type="entry name" value="Response_reg"/>
    <property type="match status" value="1"/>
</dbReference>
<dbReference type="SUPFAM" id="SSF55874">
    <property type="entry name" value="ATPase domain of HSP90 chaperone/DNA topoisomerase II/histidine kinase"/>
    <property type="match status" value="1"/>
</dbReference>
<dbReference type="EMBL" id="AJWN02000092">
    <property type="protein sequence ID" value="OEE58545.1"/>
    <property type="molecule type" value="Genomic_DNA"/>
</dbReference>
<name>A0A1E5BZ72_9GAMM</name>
<evidence type="ECO:0000256" key="15">
    <source>
        <dbReference type="ARBA" id="ARBA00068150"/>
    </source>
</evidence>
<keyword evidence="12" id="KW-0902">Two-component regulatory system</keyword>
<dbReference type="InterPro" id="IPR001789">
    <property type="entry name" value="Sig_transdc_resp-reg_receiver"/>
</dbReference>
<dbReference type="Proteomes" id="UP000095039">
    <property type="component" value="Unassembled WGS sequence"/>
</dbReference>
<dbReference type="InterPro" id="IPR004358">
    <property type="entry name" value="Sig_transdc_His_kin-like_C"/>
</dbReference>
<dbReference type="GO" id="GO:0005886">
    <property type="term" value="C:plasma membrane"/>
    <property type="evidence" value="ECO:0007669"/>
    <property type="project" value="UniProtKB-SubCell"/>
</dbReference>
<evidence type="ECO:0000256" key="10">
    <source>
        <dbReference type="ARBA" id="ARBA00022840"/>
    </source>
</evidence>
<dbReference type="FunFam" id="1.10.287.130:FF:000002">
    <property type="entry name" value="Two-component osmosensing histidine kinase"/>
    <property type="match status" value="1"/>
</dbReference>
<comment type="catalytic activity">
    <reaction evidence="1">
        <text>ATP + protein L-histidine = ADP + protein N-phospho-L-histidine.</text>
        <dbReference type="EC" id="2.7.13.3"/>
    </reaction>
</comment>
<keyword evidence="10" id="KW-0067">ATP-binding</keyword>
<dbReference type="EC" id="2.7.13.3" evidence="3"/>
<evidence type="ECO:0000259" key="21">
    <source>
        <dbReference type="PROSITE" id="PS50112"/>
    </source>
</evidence>
<feature type="modified residue" description="Phosphohistidine" evidence="16">
    <location>
        <position position="1265"/>
    </location>
</feature>
<evidence type="ECO:0000256" key="2">
    <source>
        <dbReference type="ARBA" id="ARBA00004651"/>
    </source>
</evidence>
<evidence type="ECO:0000256" key="13">
    <source>
        <dbReference type="ARBA" id="ARBA00023136"/>
    </source>
</evidence>
<dbReference type="SUPFAM" id="SSF47226">
    <property type="entry name" value="Histidine-containing phosphotransfer domain, HPT domain"/>
    <property type="match status" value="1"/>
</dbReference>
<dbReference type="Gene3D" id="3.30.565.10">
    <property type="entry name" value="Histidine kinase-like ATPase, C-terminal domain"/>
    <property type="match status" value="1"/>
</dbReference>
<comment type="subcellular location">
    <subcellularLocation>
        <location evidence="2">Cell membrane</location>
        <topology evidence="2">Multi-pass membrane protein</topology>
    </subcellularLocation>
</comment>
<organism evidence="23 24">
    <name type="scientific">Enterovibrio norvegicus FF-454</name>
    <dbReference type="NCBI Taxonomy" id="1185651"/>
    <lineage>
        <taxon>Bacteria</taxon>
        <taxon>Pseudomonadati</taxon>
        <taxon>Pseudomonadota</taxon>
        <taxon>Gammaproteobacteria</taxon>
        <taxon>Vibrionales</taxon>
        <taxon>Vibrionaceae</taxon>
        <taxon>Enterovibrio</taxon>
    </lineage>
</organism>
<dbReference type="Gene3D" id="1.20.120.160">
    <property type="entry name" value="HPT domain"/>
    <property type="match status" value="1"/>
</dbReference>
<dbReference type="Gene3D" id="1.10.287.130">
    <property type="match status" value="1"/>
</dbReference>
<evidence type="ECO:0000256" key="4">
    <source>
        <dbReference type="ARBA" id="ARBA00022475"/>
    </source>
</evidence>
<feature type="modified residue" description="4-aspartylphosphate" evidence="17">
    <location>
        <position position="1080"/>
    </location>
</feature>
<keyword evidence="24" id="KW-1185">Reference proteome</keyword>
<evidence type="ECO:0000256" key="14">
    <source>
        <dbReference type="ARBA" id="ARBA00064003"/>
    </source>
</evidence>
<protein>
    <recommendedName>
        <fullName evidence="15">Sensory/regulatory protein RpfC</fullName>
        <ecNumber evidence="3">2.7.13.3</ecNumber>
    </recommendedName>
</protein>
<evidence type="ECO:0000256" key="16">
    <source>
        <dbReference type="PROSITE-ProRule" id="PRU00110"/>
    </source>
</evidence>
<dbReference type="GO" id="GO:0005524">
    <property type="term" value="F:ATP binding"/>
    <property type="evidence" value="ECO:0007669"/>
    <property type="project" value="UniProtKB-KW"/>
</dbReference>
<dbReference type="InterPro" id="IPR036641">
    <property type="entry name" value="HPT_dom_sf"/>
</dbReference>
<evidence type="ECO:0000313" key="24">
    <source>
        <dbReference type="Proteomes" id="UP000095039"/>
    </source>
</evidence>
<dbReference type="Gene3D" id="3.30.450.20">
    <property type="entry name" value="PAS domain"/>
    <property type="match status" value="1"/>
</dbReference>
<keyword evidence="9 23" id="KW-0418">Kinase</keyword>
<dbReference type="InterPro" id="IPR003661">
    <property type="entry name" value="HisK_dim/P_dom"/>
</dbReference>
<keyword evidence="6" id="KW-0808">Transferase</keyword>
<dbReference type="CDD" id="cd17546">
    <property type="entry name" value="REC_hyHK_CKI1_RcsC-like"/>
    <property type="match status" value="1"/>
</dbReference>
<dbReference type="GO" id="GO:0000155">
    <property type="term" value="F:phosphorelay sensor kinase activity"/>
    <property type="evidence" value="ECO:0007669"/>
    <property type="project" value="InterPro"/>
</dbReference>
<dbReference type="InterPro" id="IPR000014">
    <property type="entry name" value="PAS"/>
</dbReference>
<dbReference type="CDD" id="cd16922">
    <property type="entry name" value="HATPase_EvgS-ArcB-TorS-like"/>
    <property type="match status" value="1"/>
</dbReference>
<evidence type="ECO:0000256" key="6">
    <source>
        <dbReference type="ARBA" id="ARBA00022679"/>
    </source>
</evidence>
<dbReference type="PROSITE" id="PS50112">
    <property type="entry name" value="PAS"/>
    <property type="match status" value="1"/>
</dbReference>
<evidence type="ECO:0000256" key="1">
    <source>
        <dbReference type="ARBA" id="ARBA00000085"/>
    </source>
</evidence>
<keyword evidence="4" id="KW-1003">Cell membrane</keyword>
<dbReference type="SMART" id="SM00388">
    <property type="entry name" value="HisKA"/>
    <property type="match status" value="1"/>
</dbReference>
<dbReference type="PROSITE" id="PS50110">
    <property type="entry name" value="RESPONSE_REGULATORY"/>
    <property type="match status" value="1"/>
</dbReference>
<feature type="domain" description="PAS" evidence="21">
    <location>
        <begin position="339"/>
        <end position="376"/>
    </location>
</feature>
<proteinExistence type="predicted"/>